<dbReference type="SMART" id="SM00355">
    <property type="entry name" value="ZnF_C2H2"/>
    <property type="match status" value="2"/>
</dbReference>
<evidence type="ECO:0000259" key="5">
    <source>
        <dbReference type="PROSITE" id="PS50157"/>
    </source>
</evidence>
<keyword evidence="1" id="KW-0479">Metal-binding</keyword>
<dbReference type="KEGG" id="prel:PRELSG_0803400"/>
<dbReference type="VEuPathDB" id="PlasmoDB:PRELSG_0803400"/>
<dbReference type="Gene3D" id="1.10.287.110">
    <property type="entry name" value="DnaJ domain"/>
    <property type="match status" value="1"/>
</dbReference>
<dbReference type="GeneID" id="39735710"/>
<proteinExistence type="predicted"/>
<dbReference type="GO" id="GO:0005737">
    <property type="term" value="C:cytoplasm"/>
    <property type="evidence" value="ECO:0007669"/>
    <property type="project" value="TreeGrafter"/>
</dbReference>
<dbReference type="Pfam" id="PF00226">
    <property type="entry name" value="DnaJ"/>
    <property type="match status" value="1"/>
</dbReference>
<feature type="region of interest" description="Disordered" evidence="3">
    <location>
        <begin position="419"/>
        <end position="444"/>
    </location>
</feature>
<dbReference type="OrthoDB" id="5894at2759"/>
<dbReference type="PROSITE" id="PS50076">
    <property type="entry name" value="DNAJ_2"/>
    <property type="match status" value="1"/>
</dbReference>
<dbReference type="PROSITE" id="PS50157">
    <property type="entry name" value="ZINC_FINGER_C2H2_2"/>
    <property type="match status" value="2"/>
</dbReference>
<dbReference type="CDD" id="cd06257">
    <property type="entry name" value="DnaJ"/>
    <property type="match status" value="1"/>
</dbReference>
<evidence type="ECO:0000256" key="3">
    <source>
        <dbReference type="SAM" id="MobiDB-lite"/>
    </source>
</evidence>
<dbReference type="InterPro" id="IPR036869">
    <property type="entry name" value="J_dom_sf"/>
</dbReference>
<feature type="coiled-coil region" evidence="2">
    <location>
        <begin position="190"/>
        <end position="262"/>
    </location>
</feature>
<dbReference type="InterPro" id="IPR051964">
    <property type="entry name" value="Chaperone_stress_response"/>
</dbReference>
<feature type="domain" description="J" evidence="4">
    <location>
        <begin position="8"/>
        <end position="78"/>
    </location>
</feature>
<dbReference type="OMA" id="DTCGEEF"/>
<feature type="domain" description="C2H2-type" evidence="5">
    <location>
        <begin position="662"/>
        <end position="691"/>
    </location>
</feature>
<organism evidence="6 7">
    <name type="scientific">Plasmodium relictum</name>
    <dbReference type="NCBI Taxonomy" id="85471"/>
    <lineage>
        <taxon>Eukaryota</taxon>
        <taxon>Sar</taxon>
        <taxon>Alveolata</taxon>
        <taxon>Apicomplexa</taxon>
        <taxon>Aconoidasida</taxon>
        <taxon>Haemosporida</taxon>
        <taxon>Plasmodiidae</taxon>
        <taxon>Plasmodium</taxon>
        <taxon>Plasmodium (Haemamoeba)</taxon>
    </lineage>
</organism>
<keyword evidence="1" id="KW-0863">Zinc-finger</keyword>
<dbReference type="InterPro" id="IPR018253">
    <property type="entry name" value="DnaJ_domain_CS"/>
</dbReference>
<dbReference type="Pfam" id="PF21884">
    <property type="entry name" value="ZUO1-like_ZHD"/>
    <property type="match status" value="1"/>
</dbReference>
<dbReference type="EMBL" id="LN835303">
    <property type="protein sequence ID" value="CRG99608.1"/>
    <property type="molecule type" value="Genomic_DNA"/>
</dbReference>
<dbReference type="GO" id="GO:0008270">
    <property type="term" value="F:zinc ion binding"/>
    <property type="evidence" value="ECO:0007669"/>
    <property type="project" value="UniProtKB-KW"/>
</dbReference>
<dbReference type="InterPro" id="IPR054076">
    <property type="entry name" value="ZUO1-like_ZHD"/>
</dbReference>
<evidence type="ECO:0000256" key="2">
    <source>
        <dbReference type="SAM" id="Coils"/>
    </source>
</evidence>
<keyword evidence="1" id="KW-0862">Zinc</keyword>
<dbReference type="AlphaFoldDB" id="A0A1J1H850"/>
<feature type="domain" description="C2H2-type" evidence="5">
    <location>
        <begin position="373"/>
        <end position="397"/>
    </location>
</feature>
<dbReference type="PROSITE" id="PS00028">
    <property type="entry name" value="ZINC_FINGER_C2H2_1"/>
    <property type="match status" value="2"/>
</dbReference>
<name>A0A1J1H850_PLARL</name>
<dbReference type="InterPro" id="IPR036236">
    <property type="entry name" value="Znf_C2H2_sf"/>
</dbReference>
<dbReference type="InterPro" id="IPR013087">
    <property type="entry name" value="Znf_C2H2_type"/>
</dbReference>
<dbReference type="Gene3D" id="3.30.160.60">
    <property type="entry name" value="Classic Zinc Finger"/>
    <property type="match status" value="1"/>
</dbReference>
<dbReference type="PRINTS" id="PR00625">
    <property type="entry name" value="JDOMAIN"/>
</dbReference>
<sequence>MEIEKCNCYYEILNVENNATIEEIKKSYKKIILQYHPDKNAHLSEEQQKKYTNIFRKIQEAYECLIDERRRKWYDKNRKRIIQGREDEEKNEQNKYSSKNINIWEYFNNNCYNGFDDNEKGFYNVYKNLFDEIIKEENEEIRKKYKNNKENINAPSFGNSKSSGKEIDAFYEYWSNFTTVKKFDYSYDYIKSCEFENRNIRRTLKKANEKRSLKERKEYNENIRSLVHHLKKYDVRYLNRIVEIAEEKRKRIEEREKQKKMQMMQRKILFEQNKKREYLEDEKESINYSSDNHEDKDFSDYTNYSLKIKENKNDTKEKGKKKYIENVNDEEDKNKYGNENSFNDEEINRNYANINNSEVNNDIYINVLEKIIYRCEICKKNFKSMKQYESHEKSKKHISNFLKNSKKFDLKNIFEEEGEEKEINSDKKIEKEDDTDNERKEFSFSESKNKEIINNNIYKKVDNSISLNGGNTILQSNENPSSEEVLESYDNIFQDKNIMCDYKNKNNKSKKEIIDTVLCENEKKDKKTKKNGKSSSKKKRNKKNCEENISCNEQNDVTSESTNVNEDILSWYRNTKKNKGKFIEAESSLEVDNYLQNDRSLNNYSDGYETSRKKKKGLKKNKKKVLIKNENKINNFFEENSDWKPKSNNHTNHKIKENIKNVQCKICKQTFDSRNKLFQHIEIKGHAAYKNNDNAIKINKNKRNN</sequence>
<dbReference type="PANTHER" id="PTHR44029">
    <property type="entry name" value="DNAJ HOMOLOG SUBFAMILY C MEMBER 21"/>
    <property type="match status" value="1"/>
</dbReference>
<gene>
    <name evidence="6" type="ORF">PRELSG_0803400</name>
</gene>
<dbReference type="InterPro" id="IPR001623">
    <property type="entry name" value="DnaJ_domain"/>
</dbReference>
<protein>
    <submittedName>
        <fullName evidence="6">DnaJ protein, putative</fullName>
    </submittedName>
</protein>
<dbReference type="SMART" id="SM00271">
    <property type="entry name" value="DnaJ"/>
    <property type="match status" value="1"/>
</dbReference>
<feature type="compositionally biased region" description="Basic and acidic residues" evidence="3">
    <location>
        <begin position="421"/>
        <end position="444"/>
    </location>
</feature>
<dbReference type="SUPFAM" id="SSF46565">
    <property type="entry name" value="Chaperone J-domain"/>
    <property type="match status" value="1"/>
</dbReference>
<dbReference type="RefSeq" id="XP_028532613.1">
    <property type="nucleotide sequence ID" value="XM_028676088.1"/>
</dbReference>
<keyword evidence="7" id="KW-1185">Reference proteome</keyword>
<evidence type="ECO:0000256" key="1">
    <source>
        <dbReference type="PROSITE-ProRule" id="PRU00042"/>
    </source>
</evidence>
<evidence type="ECO:0000259" key="4">
    <source>
        <dbReference type="PROSITE" id="PS50076"/>
    </source>
</evidence>
<dbReference type="SUPFAM" id="SSF57667">
    <property type="entry name" value="beta-beta-alpha zinc fingers"/>
    <property type="match status" value="1"/>
</dbReference>
<reference evidence="6 7" key="1">
    <citation type="submission" date="2015-04" db="EMBL/GenBank/DDBJ databases">
        <authorList>
            <consortium name="Pathogen Informatics"/>
        </authorList>
    </citation>
    <scope>NUCLEOTIDE SEQUENCE [LARGE SCALE GENOMIC DNA]</scope>
    <source>
        <strain evidence="6 7">SGS1</strain>
    </source>
</reference>
<dbReference type="Pfam" id="PF12874">
    <property type="entry name" value="zf-met"/>
    <property type="match status" value="1"/>
</dbReference>
<keyword evidence="2" id="KW-0175">Coiled coil</keyword>
<dbReference type="PANTHER" id="PTHR44029:SF1">
    <property type="entry name" value="DNAJ HOMOLOG SUBFAMILY C MEMBER 21"/>
    <property type="match status" value="1"/>
</dbReference>
<dbReference type="Proteomes" id="UP000220158">
    <property type="component" value="Chromosome 8"/>
</dbReference>
<evidence type="ECO:0000313" key="7">
    <source>
        <dbReference type="Proteomes" id="UP000220158"/>
    </source>
</evidence>
<dbReference type="PROSITE" id="PS00636">
    <property type="entry name" value="DNAJ_1"/>
    <property type="match status" value="1"/>
</dbReference>
<feature type="compositionally biased region" description="Basic residues" evidence="3">
    <location>
        <begin position="526"/>
        <end position="542"/>
    </location>
</feature>
<evidence type="ECO:0000313" key="6">
    <source>
        <dbReference type="EMBL" id="CRG99608.1"/>
    </source>
</evidence>
<accession>A0A1J1H850</accession>
<feature type="region of interest" description="Disordered" evidence="3">
    <location>
        <begin position="523"/>
        <end position="545"/>
    </location>
</feature>